<comment type="caution">
    <text evidence="3">The sequence shown here is derived from an EMBL/GenBank/DDBJ whole genome shotgun (WGS) entry which is preliminary data.</text>
</comment>
<name>A0A8H7MG69_9PLEO</name>
<reference evidence="3" key="2">
    <citation type="submission" date="2020-09" db="EMBL/GenBank/DDBJ databases">
        <title>Reference genome assembly for Australian Ascochyta lentis isolate Al4.</title>
        <authorList>
            <person name="Lee R.C."/>
            <person name="Farfan-Caceres L.M."/>
            <person name="Debler J.W."/>
            <person name="Williams A.H."/>
            <person name="Henares B.M."/>
        </authorList>
    </citation>
    <scope>NUCLEOTIDE SEQUENCE</scope>
    <source>
        <strain evidence="3">Al4</strain>
    </source>
</reference>
<feature type="compositionally biased region" description="Basic and acidic residues" evidence="1">
    <location>
        <begin position="262"/>
        <end position="275"/>
    </location>
</feature>
<accession>A0A8H7MG69</accession>
<dbReference type="AlphaFoldDB" id="A0A8H7MG69"/>
<dbReference type="PANTHER" id="PTHR36223:SF1">
    <property type="entry name" value="TRANSCRIPTION ELONGATION FACTOR EAF N-TERMINAL DOMAIN-CONTAINING PROTEIN"/>
    <property type="match status" value="1"/>
</dbReference>
<gene>
    <name evidence="3" type="ORF">EKO04_008158</name>
</gene>
<protein>
    <recommendedName>
        <fullName evidence="2">DUF7918 domain-containing protein</fullName>
    </recommendedName>
</protein>
<keyword evidence="4" id="KW-1185">Reference proteome</keyword>
<reference evidence="3" key="1">
    <citation type="submission" date="2018-12" db="EMBL/GenBank/DDBJ databases">
        <authorList>
            <person name="Syme R.A."/>
            <person name="Farfan-Caceres L."/>
            <person name="Lichtenzveig J."/>
        </authorList>
    </citation>
    <scope>NUCLEOTIDE SEQUENCE</scope>
    <source>
        <strain evidence="3">Al4</strain>
    </source>
</reference>
<proteinExistence type="predicted"/>
<evidence type="ECO:0000313" key="4">
    <source>
        <dbReference type="Proteomes" id="UP000651452"/>
    </source>
</evidence>
<evidence type="ECO:0000313" key="3">
    <source>
        <dbReference type="EMBL" id="KAF9693625.1"/>
    </source>
</evidence>
<dbReference type="InterPro" id="IPR057678">
    <property type="entry name" value="DUF7918"/>
</dbReference>
<dbReference type="Pfam" id="PF25534">
    <property type="entry name" value="DUF7918"/>
    <property type="match status" value="1"/>
</dbReference>
<evidence type="ECO:0000259" key="2">
    <source>
        <dbReference type="Pfam" id="PF25534"/>
    </source>
</evidence>
<dbReference type="EMBL" id="RZGK01000015">
    <property type="protein sequence ID" value="KAF9693625.1"/>
    <property type="molecule type" value="Genomic_DNA"/>
</dbReference>
<organism evidence="3 4">
    <name type="scientific">Ascochyta lentis</name>
    <dbReference type="NCBI Taxonomy" id="205686"/>
    <lineage>
        <taxon>Eukaryota</taxon>
        <taxon>Fungi</taxon>
        <taxon>Dikarya</taxon>
        <taxon>Ascomycota</taxon>
        <taxon>Pezizomycotina</taxon>
        <taxon>Dothideomycetes</taxon>
        <taxon>Pleosporomycetidae</taxon>
        <taxon>Pleosporales</taxon>
        <taxon>Pleosporineae</taxon>
        <taxon>Didymellaceae</taxon>
        <taxon>Ascochyta</taxon>
    </lineage>
</organism>
<dbReference type="PANTHER" id="PTHR36223">
    <property type="entry name" value="BETA-LACTAMASE-TYPE TRANSPEPTIDASE FOLD DOMAIN CONTAINING PROTEIN"/>
    <property type="match status" value="1"/>
</dbReference>
<dbReference type="Proteomes" id="UP000651452">
    <property type="component" value="Unassembled WGS sequence"/>
</dbReference>
<evidence type="ECO:0000256" key="1">
    <source>
        <dbReference type="SAM" id="MobiDB-lite"/>
    </source>
</evidence>
<sequence length="308" mass="34186">MAVLPSCPSLTVEIIVNGAPLQEYDANEEELALPKGITKYIEAQSGANFAIRFMSLQPLPDLEFSSCIYLDGEGVDGQIFAKGDFALDEHYTTTGRYSTVGHQTVLQEFQFSEIAVVEGNTDSMNKDLLEKLETSGTIMIIFQGIENIRLNRDSQGPKKMPGVDLVPEKALKGQAKTHTATLAEPQETTSISWASADDVAGEPFATFYFKYRSLTALRALGIVPREPTPIPLDERPEDQLSPEELLQLVRRYKERDEAALQIKKENAGKRNRDDSFADDSDATDGFELAGARNKKRHRSRTKDVIVLD</sequence>
<feature type="domain" description="DUF7918" evidence="2">
    <location>
        <begin position="10"/>
        <end position="225"/>
    </location>
</feature>
<dbReference type="OrthoDB" id="3364132at2759"/>
<feature type="region of interest" description="Disordered" evidence="1">
    <location>
        <begin position="262"/>
        <end position="285"/>
    </location>
</feature>